<dbReference type="InterPro" id="IPR017972">
    <property type="entry name" value="Cyt_P450_CS"/>
</dbReference>
<evidence type="ECO:0000256" key="9">
    <source>
        <dbReference type="ARBA" id="ARBA00022723"/>
    </source>
</evidence>
<name>A0ABN8N1R3_9CNID</name>
<evidence type="ECO:0000313" key="26">
    <source>
        <dbReference type="Proteomes" id="UP001159405"/>
    </source>
</evidence>
<evidence type="ECO:0000256" key="5">
    <source>
        <dbReference type="ARBA" id="ARBA00012764"/>
    </source>
</evidence>
<comment type="cofactor">
    <cofactor evidence="1">
        <name>heme</name>
        <dbReference type="ChEBI" id="CHEBI:30413"/>
    </cofactor>
</comment>
<dbReference type="Pfam" id="PF00067">
    <property type="entry name" value="p450"/>
    <property type="match status" value="2"/>
</dbReference>
<dbReference type="CDD" id="cd11054">
    <property type="entry name" value="CYP24A1-like"/>
    <property type="match status" value="2"/>
</dbReference>
<evidence type="ECO:0000313" key="25">
    <source>
        <dbReference type="EMBL" id="CAH3038108.1"/>
    </source>
</evidence>
<proteinExistence type="inferred from homology"/>
<accession>A0ABN8N1R3</accession>
<dbReference type="InterPro" id="IPR001128">
    <property type="entry name" value="Cyt_P450"/>
</dbReference>
<sequence length="1031" mass="118917">MSSTVHPSRKELKEVGMVGAANSTKTLADLPGPLSLPVIKTAWTWLLLGFPLGKRMLPLQAESIKKYGKIHLIEISGVKAVQLSDPADVETVLRNEPKYPQRLNFPILEYYREKRKKKPGLFFANGTVWHNYRSVMSKPMLRPVEVADYSSAFNEIVSAFCDRVRNIRERPGSERENEVIGLDEELFNWSFESVAEVVFDKRFGCLDAQVSEDSQAFKIAVGAFLEHFTASAFFPIWFVKIFEPTPVKKMFDNFDKMYDYAEMFIEKRLKELEEQEKMKPKERESGGKVGFFEFLLSSGNLTKEDLLSSVIDILFGGIDTTSNTMQWVIYMMARNPDKQAILRREVLSVLGEQKHASPDTIAQMPYLRAWVRETLRLYPPVTILIRISNKDLILSGYHIPAGTELHLLPYQMSRDENVFEEPNAFRPERWLRGKKVSLQNSKVVEAKEVFSSLPFGFGRRMCIGRRIAELELHLLLARIVQQFEIRYPPDADDVEPFFRGLMIPDRPVRVKFGRGGSVHRLATNTSSDAGAANSIKTLADLPGPLNLPIIKSAWTLLLLGFSGEPLGKRMLPLQAEGIKKYGKIYLIEIPDFKAVQLSDPADVETVLRNEPKYPQRFRSPIFDYYREKRKKKPGVFFANDTVWHNYRSVISKRMLRPVEVADYSSAFNEIVSAFCDRVRNIRERPGSERENEVVGLDDELFKWSFESVAEMLFDKRFGCLDAQVNEDAQAFITAIGEFLEQTMASIFYPIWLVKIFEPKPVKKMFDNFDKMYDYAEMFIEQRLKELEEREKMKPDERESEGKIGFFEFLLSSGNLTKEDLLASVIDILFAGVESTSNTMQWVIYLLARNPEKQAILRQEVLSVLGEQRHVSPDTIAQMPYLRAWVRETLRLYPPLTILSRISSKDLSLSGYQIPAGTELHMHIYHMSRDENVFLQPTAFRPERWLRDKKDNLKSNMFYEAKEVFSSLPFGFGMRMCIGRRIAELELHLLLARIVQQFEIHYPPGAELVEPFVRGILIPDRPVRVKFMDRNK</sequence>
<dbReference type="InterPro" id="IPR002401">
    <property type="entry name" value="Cyt_P450_E_grp-I"/>
</dbReference>
<evidence type="ECO:0000256" key="3">
    <source>
        <dbReference type="ARBA" id="ARBA00005108"/>
    </source>
</evidence>
<dbReference type="EC" id="1.14.15.6" evidence="5"/>
<comment type="caution">
    <text evidence="25">The sequence shown here is derived from an EMBL/GenBank/DDBJ whole genome shotgun (WGS) entry which is preliminary data.</text>
</comment>
<dbReference type="SUPFAM" id="SSF48264">
    <property type="entry name" value="Cytochrome P450"/>
    <property type="match status" value="2"/>
</dbReference>
<dbReference type="InterPro" id="IPR036396">
    <property type="entry name" value="Cyt_P450_sf"/>
</dbReference>
<evidence type="ECO:0000256" key="17">
    <source>
        <dbReference type="ARBA" id="ARBA00023136"/>
    </source>
</evidence>
<evidence type="ECO:0000256" key="22">
    <source>
        <dbReference type="ARBA" id="ARBA00032666"/>
    </source>
</evidence>
<evidence type="ECO:0000256" key="2">
    <source>
        <dbReference type="ARBA" id="ARBA00004637"/>
    </source>
</evidence>
<dbReference type="EMBL" id="CALNXK010000006">
    <property type="protein sequence ID" value="CAH3038108.1"/>
    <property type="molecule type" value="Genomic_DNA"/>
</dbReference>
<evidence type="ECO:0000256" key="21">
    <source>
        <dbReference type="ARBA" id="ARBA00030343"/>
    </source>
</evidence>
<evidence type="ECO:0000256" key="19">
    <source>
        <dbReference type="ARBA" id="ARBA00023221"/>
    </source>
</evidence>
<dbReference type="PRINTS" id="PR00385">
    <property type="entry name" value="P450"/>
</dbReference>
<evidence type="ECO:0000256" key="15">
    <source>
        <dbReference type="ARBA" id="ARBA00023098"/>
    </source>
</evidence>
<evidence type="ECO:0000256" key="24">
    <source>
        <dbReference type="ARBA" id="ARBA00033394"/>
    </source>
</evidence>
<comment type="pathway">
    <text evidence="3">Lipid metabolism; C21-steroid hormone metabolism.</text>
</comment>
<evidence type="ECO:0000256" key="10">
    <source>
        <dbReference type="ARBA" id="ARBA00022792"/>
    </source>
</evidence>
<comment type="subcellular location">
    <subcellularLocation>
        <location evidence="2">Mitochondrion inner membrane</location>
        <topology evidence="2">Peripheral membrane protein</topology>
    </subcellularLocation>
</comment>
<keyword evidence="8" id="KW-0349">Heme</keyword>
<evidence type="ECO:0000256" key="6">
    <source>
        <dbReference type="ARBA" id="ARBA00019844"/>
    </source>
</evidence>
<evidence type="ECO:0000256" key="1">
    <source>
        <dbReference type="ARBA" id="ARBA00001971"/>
    </source>
</evidence>
<evidence type="ECO:0000256" key="11">
    <source>
        <dbReference type="ARBA" id="ARBA00022946"/>
    </source>
</evidence>
<keyword evidence="19" id="KW-0753">Steroid metabolism</keyword>
<dbReference type="PRINTS" id="PR00463">
    <property type="entry name" value="EP450I"/>
</dbReference>
<keyword evidence="10" id="KW-0999">Mitochondrion inner membrane</keyword>
<dbReference type="PANTHER" id="PTHR24279:SF3">
    <property type="entry name" value="CHOLESTEROL SIDE-CHAIN CLEAVAGE ENZYME, MITOCHONDRIAL"/>
    <property type="match status" value="1"/>
</dbReference>
<keyword evidence="12" id="KW-0560">Oxidoreductase</keyword>
<evidence type="ECO:0000256" key="8">
    <source>
        <dbReference type="ARBA" id="ARBA00022617"/>
    </source>
</evidence>
<keyword evidence="16" id="KW-0496">Mitochondrion</keyword>
<evidence type="ECO:0000256" key="4">
    <source>
        <dbReference type="ARBA" id="ARBA00010617"/>
    </source>
</evidence>
<keyword evidence="20" id="KW-0755">Steroidogenesis</keyword>
<evidence type="ECO:0000256" key="13">
    <source>
        <dbReference type="ARBA" id="ARBA00023004"/>
    </source>
</evidence>
<comment type="similarity">
    <text evidence="4">Belongs to the cytochrome P450 family.</text>
</comment>
<keyword evidence="17" id="KW-0472">Membrane</keyword>
<reference evidence="25 26" key="1">
    <citation type="submission" date="2022-05" db="EMBL/GenBank/DDBJ databases">
        <authorList>
            <consortium name="Genoscope - CEA"/>
            <person name="William W."/>
        </authorList>
    </citation>
    <scope>NUCLEOTIDE SEQUENCE [LARGE SCALE GENOMIC DNA]</scope>
</reference>
<evidence type="ECO:0000256" key="20">
    <source>
        <dbReference type="ARBA" id="ARBA00023250"/>
    </source>
</evidence>
<keyword evidence="14" id="KW-0503">Monooxygenase</keyword>
<keyword evidence="18" id="KW-1207">Sterol metabolism</keyword>
<dbReference type="InterPro" id="IPR050479">
    <property type="entry name" value="CYP11_CYP27_families"/>
</dbReference>
<keyword evidence="15" id="KW-0443">Lipid metabolism</keyword>
<organism evidence="25 26">
    <name type="scientific">Porites lobata</name>
    <dbReference type="NCBI Taxonomy" id="104759"/>
    <lineage>
        <taxon>Eukaryota</taxon>
        <taxon>Metazoa</taxon>
        <taxon>Cnidaria</taxon>
        <taxon>Anthozoa</taxon>
        <taxon>Hexacorallia</taxon>
        <taxon>Scleractinia</taxon>
        <taxon>Fungiina</taxon>
        <taxon>Poritidae</taxon>
        <taxon>Porites</taxon>
    </lineage>
</organism>
<keyword evidence="9" id="KW-0479">Metal-binding</keyword>
<gene>
    <name evidence="25" type="ORF">PLOB_00039655</name>
</gene>
<keyword evidence="13" id="KW-0408">Iron</keyword>
<protein>
    <recommendedName>
        <fullName evidence="6">Cholesterol side-chain cleavage enzyme, mitochondrial</fullName>
        <ecNumber evidence="5">1.14.15.6</ecNumber>
    </recommendedName>
    <alternativeName>
        <fullName evidence="21">CYPXIA1</fullName>
    </alternativeName>
    <alternativeName>
        <fullName evidence="23">Cholesterol desmolase</fullName>
    </alternativeName>
    <alternativeName>
        <fullName evidence="22">Cytochrome P450 11A1</fullName>
    </alternativeName>
    <alternativeName>
        <fullName evidence="24">Cytochrome P450(scc)</fullName>
    </alternativeName>
</protein>
<evidence type="ECO:0000256" key="7">
    <source>
        <dbReference type="ARBA" id="ARBA00022548"/>
    </source>
</evidence>
<dbReference type="Gene3D" id="1.10.630.10">
    <property type="entry name" value="Cytochrome P450"/>
    <property type="match status" value="2"/>
</dbReference>
<keyword evidence="26" id="KW-1185">Reference proteome</keyword>
<evidence type="ECO:0000256" key="18">
    <source>
        <dbReference type="ARBA" id="ARBA00023166"/>
    </source>
</evidence>
<dbReference type="PROSITE" id="PS00086">
    <property type="entry name" value="CYTOCHROME_P450"/>
    <property type="match status" value="2"/>
</dbReference>
<evidence type="ECO:0000256" key="16">
    <source>
        <dbReference type="ARBA" id="ARBA00023128"/>
    </source>
</evidence>
<dbReference type="PANTHER" id="PTHR24279">
    <property type="entry name" value="CYTOCHROME P450"/>
    <property type="match status" value="1"/>
</dbReference>
<keyword evidence="7" id="KW-0153">Cholesterol metabolism</keyword>
<dbReference type="Proteomes" id="UP001159405">
    <property type="component" value="Unassembled WGS sequence"/>
</dbReference>
<evidence type="ECO:0000256" key="23">
    <source>
        <dbReference type="ARBA" id="ARBA00033274"/>
    </source>
</evidence>
<keyword evidence="11" id="KW-0809">Transit peptide</keyword>
<evidence type="ECO:0000256" key="12">
    <source>
        <dbReference type="ARBA" id="ARBA00023002"/>
    </source>
</evidence>
<evidence type="ECO:0000256" key="14">
    <source>
        <dbReference type="ARBA" id="ARBA00023033"/>
    </source>
</evidence>